<reference evidence="6" key="2">
    <citation type="submission" date="2025-08" db="UniProtKB">
        <authorList>
            <consortium name="Ensembl"/>
        </authorList>
    </citation>
    <scope>IDENTIFICATION</scope>
</reference>
<feature type="compositionally biased region" description="Basic and acidic residues" evidence="4">
    <location>
        <begin position="775"/>
        <end position="787"/>
    </location>
</feature>
<dbReference type="Gene3D" id="6.10.140.1000">
    <property type="match status" value="1"/>
</dbReference>
<dbReference type="RefSeq" id="XP_038405348.1">
    <property type="nucleotide sequence ID" value="XM_038549420.1"/>
</dbReference>
<dbReference type="GO" id="GO:0005085">
    <property type="term" value="F:guanyl-nucleotide exchange factor activity"/>
    <property type="evidence" value="ECO:0007669"/>
    <property type="project" value="UniProtKB-KW"/>
</dbReference>
<feature type="domain" description="UDENN" evidence="5">
    <location>
        <begin position="53"/>
        <end position="418"/>
    </location>
</feature>
<feature type="compositionally biased region" description="Basic and acidic residues" evidence="4">
    <location>
        <begin position="1014"/>
        <end position="1028"/>
    </location>
</feature>
<dbReference type="RefSeq" id="XP_005625446.1">
    <property type="nucleotide sequence ID" value="XM_005625389.4"/>
</dbReference>
<feature type="region of interest" description="Disordered" evidence="4">
    <location>
        <begin position="988"/>
        <end position="1050"/>
    </location>
</feature>
<name>A0A8C0Q6C8_CANLF</name>
<dbReference type="Gene3D" id="3.30.450.200">
    <property type="match status" value="1"/>
</dbReference>
<dbReference type="PANTHER" id="PTHR13196">
    <property type="entry name" value="DENN DOMAIN-CONTAINING"/>
    <property type="match status" value="1"/>
</dbReference>
<accession>A0A8C0Q6C8</accession>
<evidence type="ECO:0000256" key="3">
    <source>
        <dbReference type="ARBA" id="ARBA00023329"/>
    </source>
</evidence>
<feature type="compositionally biased region" description="Basic and acidic residues" evidence="4">
    <location>
        <begin position="1041"/>
        <end position="1050"/>
    </location>
</feature>
<dbReference type="Pfam" id="PF03455">
    <property type="entry name" value="dDENN"/>
    <property type="match status" value="1"/>
</dbReference>
<comment type="subcellular location">
    <subcellularLocation>
        <location evidence="1">Cytoplasmic vesicle</location>
        <location evidence="1">Clathrin-coated vesicle</location>
    </subcellularLocation>
</comment>
<proteinExistence type="predicted"/>
<feature type="compositionally biased region" description="Pro residues" evidence="4">
    <location>
        <begin position="993"/>
        <end position="1002"/>
    </location>
</feature>
<dbReference type="InterPro" id="IPR043153">
    <property type="entry name" value="DENN_C"/>
</dbReference>
<dbReference type="InterPro" id="IPR037516">
    <property type="entry name" value="Tripartite_DENN"/>
</dbReference>
<protein>
    <submittedName>
        <fullName evidence="6">DENN domain containing 1A</fullName>
    </submittedName>
</protein>
<evidence type="ECO:0000256" key="2">
    <source>
        <dbReference type="ARBA" id="ARBA00022658"/>
    </source>
</evidence>
<evidence type="ECO:0000256" key="4">
    <source>
        <dbReference type="SAM" id="MobiDB-lite"/>
    </source>
</evidence>
<feature type="region of interest" description="Disordered" evidence="4">
    <location>
        <begin position="521"/>
        <end position="604"/>
    </location>
</feature>
<dbReference type="CTD" id="57706"/>
<evidence type="ECO:0000259" key="5">
    <source>
        <dbReference type="PROSITE" id="PS50211"/>
    </source>
</evidence>
<dbReference type="PANTHER" id="PTHR13196:SF22">
    <property type="entry name" value="DENN DOMAIN-CONTAINING PROTEIN 1A"/>
    <property type="match status" value="1"/>
</dbReference>
<dbReference type="FunFam" id="3.30.450.200:FF:000003">
    <property type="entry name" value="DENN domain containing 1A"/>
    <property type="match status" value="1"/>
</dbReference>
<feature type="compositionally biased region" description="Low complexity" evidence="4">
    <location>
        <begin position="759"/>
        <end position="771"/>
    </location>
</feature>
<dbReference type="InterPro" id="IPR005113">
    <property type="entry name" value="uDENN_dom"/>
</dbReference>
<dbReference type="Pfam" id="PF02141">
    <property type="entry name" value="DENN"/>
    <property type="match status" value="1"/>
</dbReference>
<keyword evidence="3" id="KW-0968">Cytoplasmic vesicle</keyword>
<dbReference type="OMA" id="NTAWSGD"/>
<dbReference type="InterPro" id="IPR005112">
    <property type="entry name" value="dDENN_dom"/>
</dbReference>
<sequence length="1050" mass="115475">MKLEKCAHGKENGRVGRARCSVLILWEQLEEVRSVLQATVKKGFGRQNPETTFEVYVEVAYPRTGGTLSDPEVQRQFPEDYSDQEVLQTLTKFCFPFYVDSLTVSQVGQNFTFVLTDIDSKQRFGFCRLSSGAKSCFCILSYLPWFEVFYKLLNILADYTAKGQENQWNELLETLHRLPIPDPGVSVHLSVHSYFTVPDTRELPSIPENRNLTEYFVAVDVNNMLHLYASMLYERRILIVCSKLSTLTACIHGSAAMLYPMFWQHVYIPVLPPHLLDYCCAPMPYLIGIHLSLMEKVRNMALDDVVILNVDTNTLETPFDDLQSLPNDVISSLKNRLKKVSTTTGDGVARAFLKAQAAFFGSYRDALKIEPEEPITFCEEAFVSHYRSGAMRQFLQNATQLQLFKQFIDGRLDLLNSGEGFSDVFEEEISMGEYAGSDKLYHQWLSTVRKGSGAILNTVKTKANPAMKTVYKFAKDHAKMGIKEVKNRLKQKDITENGCAPTMEEQLPKTVPSPLVEANHPKLREDRRPITVHFGQVRPPRPHVVKRPKSNITVEGRRTSVSSPEQPLPYRTLKESDSAEGDEAESPEQQMREPTGPAPAPPDRAASIDLLEDVFNSLDMEVPLQPLGQAKSLEDLRTPKDLREQPGTFDYQRLDLSRSDRSCGMPVALKLTHPYYKLWSLGQDDMAIPSKPPATSPEKPSVLLGKSLALPRMLPTQDSILNSGDKEEAPTPTPGSITIPRPQGRKTPELGIVPPPPAARSAKLQAASAALGDLSSERFQAERERRAPPSPAPFPGHLPSAAPQAPTELLQPLSLAPGAASTGSDALLALLDPLHTAWSGSALPPGPSAPNVATSFTPQFSFPPAGNLTPFPQPSLNPFVSSMPATLPAVPLVSTPARPFGAPPASLGPAFAPSLLLSNSGFCVPHRSQPNLSALSMPNLFGQMPMGAHTSPLQPLGPPMVAPSRIRTLPLARSSARAAEAKQGLALRLGDPPLLPPRPPQGLEPALQPSAPQEARDPFEELLRKTKQDVSPAQAPGSVEQLRKQWETFE</sequence>
<dbReference type="InterPro" id="IPR001194">
    <property type="entry name" value="cDENN_dom"/>
</dbReference>
<dbReference type="SMART" id="SM00801">
    <property type="entry name" value="dDENN"/>
    <property type="match status" value="1"/>
</dbReference>
<evidence type="ECO:0000313" key="7">
    <source>
        <dbReference type="Proteomes" id="UP000694542"/>
    </source>
</evidence>
<evidence type="ECO:0000313" key="6">
    <source>
        <dbReference type="Ensembl" id="ENSCAFP00040002568.1"/>
    </source>
</evidence>
<dbReference type="SMART" id="SM00800">
    <property type="entry name" value="uDENN"/>
    <property type="match status" value="1"/>
</dbReference>
<evidence type="ECO:0000256" key="1">
    <source>
        <dbReference type="ARBA" id="ARBA00004132"/>
    </source>
</evidence>
<dbReference type="AlphaFoldDB" id="A0A8C0Q6C8"/>
<dbReference type="RefSeq" id="XP_038534588.1">
    <property type="nucleotide sequence ID" value="XM_038678660.1"/>
</dbReference>
<dbReference type="Pfam" id="PF03456">
    <property type="entry name" value="uDENN"/>
    <property type="match status" value="1"/>
</dbReference>
<dbReference type="Ensembl" id="ENSCAFT00040002972.1">
    <property type="protein sequence ID" value="ENSCAFP00040002568.1"/>
    <property type="gene ID" value="ENSCAFG00040001458.1"/>
</dbReference>
<dbReference type="OrthoDB" id="206724at2759"/>
<feature type="compositionally biased region" description="Basic residues" evidence="4">
    <location>
        <begin position="540"/>
        <end position="549"/>
    </location>
</feature>
<dbReference type="InterPro" id="IPR040032">
    <property type="entry name" value="DENND1A/B/C"/>
</dbReference>
<gene>
    <name evidence="6" type="primary">DENND1A</name>
</gene>
<dbReference type="GO" id="GO:0030136">
    <property type="term" value="C:clathrin-coated vesicle"/>
    <property type="evidence" value="ECO:0007669"/>
    <property type="project" value="UniProtKB-SubCell"/>
</dbReference>
<feature type="region of interest" description="Disordered" evidence="4">
    <location>
        <begin position="717"/>
        <end position="804"/>
    </location>
</feature>
<dbReference type="GeneID" id="609706"/>
<keyword evidence="2" id="KW-0344">Guanine-nucleotide releasing factor</keyword>
<dbReference type="Gene3D" id="3.40.50.11500">
    <property type="match status" value="1"/>
</dbReference>
<dbReference type="SMART" id="SM00799">
    <property type="entry name" value="DENN"/>
    <property type="match status" value="1"/>
</dbReference>
<organism evidence="6 7">
    <name type="scientific">Canis lupus familiaris</name>
    <name type="common">Dog</name>
    <name type="synonym">Canis familiaris</name>
    <dbReference type="NCBI Taxonomy" id="9615"/>
    <lineage>
        <taxon>Eukaryota</taxon>
        <taxon>Metazoa</taxon>
        <taxon>Chordata</taxon>
        <taxon>Craniata</taxon>
        <taxon>Vertebrata</taxon>
        <taxon>Euteleostomi</taxon>
        <taxon>Mammalia</taxon>
        <taxon>Eutheria</taxon>
        <taxon>Laurasiatheria</taxon>
        <taxon>Carnivora</taxon>
        <taxon>Caniformia</taxon>
        <taxon>Canidae</taxon>
        <taxon>Canis</taxon>
    </lineage>
</organism>
<dbReference type="PROSITE" id="PS50211">
    <property type="entry name" value="DENN"/>
    <property type="match status" value="1"/>
</dbReference>
<dbReference type="FunFam" id="3.40.50.11500:FF:000001">
    <property type="entry name" value="Putative DENN domain-containing protein 1A"/>
    <property type="match status" value="1"/>
</dbReference>
<reference evidence="6" key="1">
    <citation type="submission" date="2018-10" db="EMBL/GenBank/DDBJ databases">
        <title>De novo assembly of a Great Dane genome.</title>
        <authorList>
            <person name="Kidd J.M."/>
            <person name="Pendleton A.L."/>
            <person name="Shen F."/>
            <person name="Emery S."/>
        </authorList>
    </citation>
    <scope>NUCLEOTIDE SEQUENCE [LARGE SCALE GENOMIC DNA]</scope>
    <source>
        <strain evidence="6">Great Dane</strain>
    </source>
</reference>
<dbReference type="Proteomes" id="UP000694542">
    <property type="component" value="Chromosome 9"/>
</dbReference>